<accession>A0A9X3CJS9</accession>
<dbReference type="InterPro" id="IPR016181">
    <property type="entry name" value="Acyl_CoA_acyltransferase"/>
</dbReference>
<reference evidence="2" key="1">
    <citation type="submission" date="2022-02" db="EMBL/GenBank/DDBJ databases">
        <title>Vibrio sp. nov, a new bacterium isolated from seawater.</title>
        <authorList>
            <person name="Yuan Y."/>
        </authorList>
    </citation>
    <scope>NUCLEOTIDE SEQUENCE</scope>
    <source>
        <strain evidence="2">ZSDZ65</strain>
    </source>
</reference>
<evidence type="ECO:0000259" key="1">
    <source>
        <dbReference type="PROSITE" id="PS51186"/>
    </source>
</evidence>
<keyword evidence="3" id="KW-1185">Reference proteome</keyword>
<dbReference type="RefSeq" id="WP_265673106.1">
    <property type="nucleotide sequence ID" value="NZ_JAKRRY010000001.1"/>
</dbReference>
<protein>
    <submittedName>
        <fullName evidence="2">GNAT family N-acetyltransferase</fullName>
    </submittedName>
</protein>
<dbReference type="PROSITE" id="PS51186">
    <property type="entry name" value="GNAT"/>
    <property type="match status" value="1"/>
</dbReference>
<dbReference type="SUPFAM" id="SSF55729">
    <property type="entry name" value="Acyl-CoA N-acyltransferases (Nat)"/>
    <property type="match status" value="1"/>
</dbReference>
<feature type="domain" description="N-acetyltransferase" evidence="1">
    <location>
        <begin position="2"/>
        <end position="162"/>
    </location>
</feature>
<dbReference type="Proteomes" id="UP001155587">
    <property type="component" value="Unassembled WGS sequence"/>
</dbReference>
<dbReference type="AlphaFoldDB" id="A0A9X3CJS9"/>
<dbReference type="InterPro" id="IPR000182">
    <property type="entry name" value="GNAT_dom"/>
</dbReference>
<dbReference type="Pfam" id="PF00583">
    <property type="entry name" value="Acetyltransf_1"/>
    <property type="match status" value="1"/>
</dbReference>
<gene>
    <name evidence="2" type="ORF">MD535_01350</name>
</gene>
<evidence type="ECO:0000313" key="3">
    <source>
        <dbReference type="Proteomes" id="UP001155587"/>
    </source>
</evidence>
<dbReference type="GO" id="GO:0016747">
    <property type="term" value="F:acyltransferase activity, transferring groups other than amino-acyl groups"/>
    <property type="evidence" value="ECO:0007669"/>
    <property type="project" value="InterPro"/>
</dbReference>
<comment type="caution">
    <text evidence="2">The sequence shown here is derived from an EMBL/GenBank/DDBJ whole genome shotgun (WGS) entry which is preliminary data.</text>
</comment>
<name>A0A9X3CJS9_9VIBR</name>
<evidence type="ECO:0000313" key="2">
    <source>
        <dbReference type="EMBL" id="MCW8344672.1"/>
    </source>
</evidence>
<dbReference type="Gene3D" id="3.40.630.30">
    <property type="match status" value="1"/>
</dbReference>
<sequence>MLTIEPLNEQNFEYVLMLSVPDEQRPYIGYINEIIDQSCQKPEETQWVICQAGKPVGFFLLDSAYANRYSFCPQGSIGFRSFLIDQQYQGQGIAKRAIRQIQEQYMVWLGKDQSDLYLTVNCKNALARSLYVKAGFMDTEQLYLGGEAGPQHIMCFKSKKRG</sequence>
<dbReference type="EMBL" id="JAKRRY010000001">
    <property type="protein sequence ID" value="MCW8344672.1"/>
    <property type="molecule type" value="Genomic_DNA"/>
</dbReference>
<proteinExistence type="predicted"/>
<dbReference type="CDD" id="cd04301">
    <property type="entry name" value="NAT_SF"/>
    <property type="match status" value="1"/>
</dbReference>
<organism evidence="2 3">
    <name type="scientific">Vibrio qingdaonensis</name>
    <dbReference type="NCBI Taxonomy" id="2829491"/>
    <lineage>
        <taxon>Bacteria</taxon>
        <taxon>Pseudomonadati</taxon>
        <taxon>Pseudomonadota</taxon>
        <taxon>Gammaproteobacteria</taxon>
        <taxon>Vibrionales</taxon>
        <taxon>Vibrionaceae</taxon>
        <taxon>Vibrio</taxon>
    </lineage>
</organism>